<gene>
    <name evidence="1" type="ORF">VW23_008420</name>
</gene>
<dbReference type="AlphaFoldDB" id="A0A1E5XWV9"/>
<proteinExistence type="predicted"/>
<accession>A0A1E5XWV9</accession>
<keyword evidence="2" id="KW-1185">Reference proteome</keyword>
<name>A0A1E5XWV9_9HYPH</name>
<sequence length="131" mass="14725">MIARDSSDETEARRHIALLQGLIRHWNVIADEYRDAARGRAQVSAPMQREADRTRRQIREALELCYRLIDNLAPGHEMRRDLFQIEWALGALSESIAISAEQMGPRIEASQNVAGLKYLLSALKQDAGLGA</sequence>
<evidence type="ECO:0000313" key="2">
    <source>
        <dbReference type="Proteomes" id="UP000095463"/>
    </source>
</evidence>
<comment type="caution">
    <text evidence="1">The sequence shown here is derived from an EMBL/GenBank/DDBJ whole genome shotgun (WGS) entry which is preliminary data.</text>
</comment>
<dbReference type="OrthoDB" id="7950241at2"/>
<organism evidence="1 2">
    <name type="scientific">Devosia insulae DS-56</name>
    <dbReference type="NCBI Taxonomy" id="1116389"/>
    <lineage>
        <taxon>Bacteria</taxon>
        <taxon>Pseudomonadati</taxon>
        <taxon>Pseudomonadota</taxon>
        <taxon>Alphaproteobacteria</taxon>
        <taxon>Hyphomicrobiales</taxon>
        <taxon>Devosiaceae</taxon>
        <taxon>Devosia</taxon>
    </lineage>
</organism>
<evidence type="ECO:0000313" key="1">
    <source>
        <dbReference type="EMBL" id="OEO33070.1"/>
    </source>
</evidence>
<dbReference type="EMBL" id="LAJE02000037">
    <property type="protein sequence ID" value="OEO33070.1"/>
    <property type="molecule type" value="Genomic_DNA"/>
</dbReference>
<protein>
    <submittedName>
        <fullName evidence="1">Uncharacterized protein</fullName>
    </submittedName>
</protein>
<dbReference type="Proteomes" id="UP000095463">
    <property type="component" value="Unassembled WGS sequence"/>
</dbReference>
<dbReference type="RefSeq" id="WP_069907804.1">
    <property type="nucleotide sequence ID" value="NZ_LAJE02000037.1"/>
</dbReference>
<reference evidence="1 2" key="1">
    <citation type="journal article" date="2015" name="Genome Announc.">
        <title>Genome Assemblies of Three Soil-Associated Devosia species: D. insulae, D. limi, and D. soli.</title>
        <authorList>
            <person name="Hassan Y.I."/>
            <person name="Lepp D."/>
            <person name="Zhou T."/>
        </authorList>
    </citation>
    <scope>NUCLEOTIDE SEQUENCE [LARGE SCALE GENOMIC DNA]</scope>
    <source>
        <strain evidence="1 2">DS-56</strain>
    </source>
</reference>